<dbReference type="AlphaFoldDB" id="X0ZE24"/>
<evidence type="ECO:0008006" key="2">
    <source>
        <dbReference type="Google" id="ProtNLM"/>
    </source>
</evidence>
<dbReference type="SUPFAM" id="SSF51905">
    <property type="entry name" value="FAD/NAD(P)-binding domain"/>
    <property type="match status" value="1"/>
</dbReference>
<protein>
    <recommendedName>
        <fullName evidence="2">FAD-dependent oxidoreductase</fullName>
    </recommendedName>
</protein>
<feature type="non-terminal residue" evidence="1">
    <location>
        <position position="59"/>
    </location>
</feature>
<name>X0ZE24_9ZZZZ</name>
<proteinExistence type="predicted"/>
<reference evidence="1" key="1">
    <citation type="journal article" date="2014" name="Front. Microbiol.">
        <title>High frequency of phylogenetically diverse reductive dehalogenase-homologous genes in deep subseafloor sedimentary metagenomes.</title>
        <authorList>
            <person name="Kawai M."/>
            <person name="Futagami T."/>
            <person name="Toyoda A."/>
            <person name="Takaki Y."/>
            <person name="Nishi S."/>
            <person name="Hori S."/>
            <person name="Arai W."/>
            <person name="Tsubouchi T."/>
            <person name="Morono Y."/>
            <person name="Uchiyama I."/>
            <person name="Ito T."/>
            <person name="Fujiyama A."/>
            <person name="Inagaki F."/>
            <person name="Takami H."/>
        </authorList>
    </citation>
    <scope>NUCLEOTIDE SEQUENCE</scope>
    <source>
        <strain evidence="1">Expedition CK06-06</strain>
    </source>
</reference>
<organism evidence="1">
    <name type="scientific">marine sediment metagenome</name>
    <dbReference type="NCBI Taxonomy" id="412755"/>
    <lineage>
        <taxon>unclassified sequences</taxon>
        <taxon>metagenomes</taxon>
        <taxon>ecological metagenomes</taxon>
    </lineage>
</organism>
<sequence>MRFIIEKERRTPVTDEAEVVVAGGGPAGVAAAIASSRLGVKTMLIERYGCLGGLATGGL</sequence>
<dbReference type="PRINTS" id="PR00419">
    <property type="entry name" value="ADXRDTASE"/>
</dbReference>
<dbReference type="EMBL" id="BARS01058226">
    <property type="protein sequence ID" value="GAG46591.1"/>
    <property type="molecule type" value="Genomic_DNA"/>
</dbReference>
<comment type="caution">
    <text evidence="1">The sequence shown here is derived from an EMBL/GenBank/DDBJ whole genome shotgun (WGS) entry which is preliminary data.</text>
</comment>
<dbReference type="Pfam" id="PF12831">
    <property type="entry name" value="FAD_oxidored"/>
    <property type="match status" value="1"/>
</dbReference>
<dbReference type="Gene3D" id="3.50.50.60">
    <property type="entry name" value="FAD/NAD(P)-binding domain"/>
    <property type="match status" value="1"/>
</dbReference>
<evidence type="ECO:0000313" key="1">
    <source>
        <dbReference type="EMBL" id="GAG46591.1"/>
    </source>
</evidence>
<accession>X0ZE24</accession>
<dbReference type="InterPro" id="IPR036188">
    <property type="entry name" value="FAD/NAD-bd_sf"/>
</dbReference>
<gene>
    <name evidence="1" type="ORF">S01H1_85021</name>
</gene>